<keyword evidence="6" id="KW-0472">Membrane</keyword>
<comment type="subcellular location">
    <subcellularLocation>
        <location evidence="1">Endomembrane system</location>
    </subcellularLocation>
</comment>
<dbReference type="PANTHER" id="PTHR30024:SF7">
    <property type="entry name" value="NITRATE_NITRITE BINDING PROTEIN NRTA"/>
    <property type="match status" value="1"/>
</dbReference>
<evidence type="ECO:0000313" key="8">
    <source>
        <dbReference type="Proteomes" id="UP001433638"/>
    </source>
</evidence>
<keyword evidence="3" id="KW-1003">Cell membrane</keyword>
<protein>
    <submittedName>
        <fullName evidence="7">CmpA/NrtA family ABC transporter substrate-binding protein</fullName>
    </submittedName>
</protein>
<sequence length="391" mass="41730">MIAANSMPVGTPEKTVVKVGYLPLTDCAAVIVAAALGFDKRYGITIQPSREASWAAVRDKLLMGELDASHALYGLIYGVHLGLGGLQKDMAVLMTLNQNGQGITLAAQLAAEGVRGGAELARLLQRAPRQFTFAQTFPTGTHAMWLYYWLAAHGIHPLAQVKTIVVPPPLMVAALRAGQMDGYCAGEPWHSLAAAEGVGFTVASSGDIWPDHPEKVLGTTAEWAVANPATACALIAALLDASRFVDDVRNREVVAGLLAENAGLPLPAGVLNAGLSGTCVAGGLKCFDDGRVNYPYLSDGMWFLTQYRRWGLLREEPDYLTVARQINQLALYQQAAQMAGVALPASSMRSSRLIDGVLWDGRDPAGYAVGFPVQGATQEEWDASQRQAAWQ</sequence>
<keyword evidence="8" id="KW-1185">Reference proteome</keyword>
<evidence type="ECO:0000256" key="5">
    <source>
        <dbReference type="ARBA" id="ARBA00022729"/>
    </source>
</evidence>
<keyword evidence="2" id="KW-0813">Transport</keyword>
<dbReference type="InterPro" id="IPR044527">
    <property type="entry name" value="NrtA/CpmA_ABC-bd_dom"/>
</dbReference>
<dbReference type="Pfam" id="PF13379">
    <property type="entry name" value="NMT1_2"/>
    <property type="match status" value="1"/>
</dbReference>
<organism evidence="7 8">
    <name type="scientific">Vogesella oryzagri</name>
    <dbReference type="NCBI Taxonomy" id="3160864"/>
    <lineage>
        <taxon>Bacteria</taxon>
        <taxon>Pseudomonadati</taxon>
        <taxon>Pseudomonadota</taxon>
        <taxon>Betaproteobacteria</taxon>
        <taxon>Neisseriales</taxon>
        <taxon>Chromobacteriaceae</taxon>
        <taxon>Vogesella</taxon>
    </lineage>
</organism>
<accession>A0ABV1M356</accession>
<evidence type="ECO:0000256" key="2">
    <source>
        <dbReference type="ARBA" id="ARBA00022448"/>
    </source>
</evidence>
<evidence type="ECO:0000256" key="4">
    <source>
        <dbReference type="ARBA" id="ARBA00022519"/>
    </source>
</evidence>
<evidence type="ECO:0000256" key="3">
    <source>
        <dbReference type="ARBA" id="ARBA00022475"/>
    </source>
</evidence>
<gene>
    <name evidence="7" type="ORF">ABNW52_08365</name>
</gene>
<dbReference type="Gene3D" id="3.40.190.10">
    <property type="entry name" value="Periplasmic binding protein-like II"/>
    <property type="match status" value="2"/>
</dbReference>
<dbReference type="EMBL" id="JBEFLD010000004">
    <property type="protein sequence ID" value="MEQ6290627.1"/>
    <property type="molecule type" value="Genomic_DNA"/>
</dbReference>
<dbReference type="PANTHER" id="PTHR30024">
    <property type="entry name" value="ALIPHATIC SULFONATES-BINDING PROTEIN-RELATED"/>
    <property type="match status" value="1"/>
</dbReference>
<comment type="caution">
    <text evidence="7">The sequence shown here is derived from an EMBL/GenBank/DDBJ whole genome shotgun (WGS) entry which is preliminary data.</text>
</comment>
<evidence type="ECO:0000256" key="1">
    <source>
        <dbReference type="ARBA" id="ARBA00004308"/>
    </source>
</evidence>
<dbReference type="SUPFAM" id="SSF53850">
    <property type="entry name" value="Periplasmic binding protein-like II"/>
    <property type="match status" value="1"/>
</dbReference>
<keyword evidence="4" id="KW-0997">Cell inner membrane</keyword>
<name>A0ABV1M356_9NEIS</name>
<dbReference type="RefSeq" id="WP_349586297.1">
    <property type="nucleotide sequence ID" value="NZ_JBEFLD010000004.1"/>
</dbReference>
<dbReference type="CDD" id="cd13553">
    <property type="entry name" value="PBP2_NrtA_CpmA_like"/>
    <property type="match status" value="1"/>
</dbReference>
<evidence type="ECO:0000313" key="7">
    <source>
        <dbReference type="EMBL" id="MEQ6290627.1"/>
    </source>
</evidence>
<dbReference type="Proteomes" id="UP001433638">
    <property type="component" value="Unassembled WGS sequence"/>
</dbReference>
<evidence type="ECO:0000256" key="6">
    <source>
        <dbReference type="ARBA" id="ARBA00023136"/>
    </source>
</evidence>
<proteinExistence type="predicted"/>
<reference evidence="7" key="1">
    <citation type="submission" date="2024-06" db="EMBL/GenBank/DDBJ databases">
        <title>Genome sequence of Vogesella sp. MAHUQ-64.</title>
        <authorList>
            <person name="Huq M.A."/>
        </authorList>
    </citation>
    <scope>NUCLEOTIDE SEQUENCE</scope>
    <source>
        <strain evidence="7">MAHUQ-64</strain>
    </source>
</reference>
<keyword evidence="5" id="KW-0732">Signal</keyword>